<dbReference type="Proteomes" id="UP000641454">
    <property type="component" value="Unassembled WGS sequence"/>
</dbReference>
<gene>
    <name evidence="1" type="ORF">H8R25_06680</name>
</gene>
<dbReference type="AlphaFoldDB" id="A0A923SF59"/>
<dbReference type="RefSeq" id="WP_187017790.1">
    <property type="nucleotide sequence ID" value="NZ_JACRUK010000011.1"/>
</dbReference>
<dbReference type="EMBL" id="JACRUL010000011">
    <property type="protein sequence ID" value="MBC5844120.1"/>
    <property type="molecule type" value="Genomic_DNA"/>
</dbReference>
<reference evidence="1 2" key="1">
    <citation type="submission" date="2020-08" db="EMBL/GenBank/DDBJ databases">
        <title>Description of novel Flavobacterium F-392 isolate.</title>
        <authorList>
            <person name="Saticioglu I.B."/>
            <person name="Duman M."/>
            <person name="Altun S."/>
        </authorList>
    </citation>
    <scope>NUCLEOTIDE SEQUENCE [LARGE SCALE GENOMIC DNA]</scope>
    <source>
        <strain evidence="1 2">F-392</strain>
    </source>
</reference>
<comment type="caution">
    <text evidence="1">The sequence shown here is derived from an EMBL/GenBank/DDBJ whole genome shotgun (WGS) entry which is preliminary data.</text>
</comment>
<keyword evidence="2" id="KW-1185">Reference proteome</keyword>
<evidence type="ECO:0000313" key="2">
    <source>
        <dbReference type="Proteomes" id="UP000641454"/>
    </source>
</evidence>
<proteinExistence type="predicted"/>
<sequence>MKEKQMKSFVKVDYNLLATTKLSSTQKLFVSYIIGWQKNGKICFETNNTLALKFGMKYGGMRSVITTLNKFDFFKAIKKDYDERTGTSGHEIRVNIEKLESFLAPEISMQNFDATVEDENHPLPAITNAQSEDSNEEVKNSKSFEDMLITYQLGDTVNIYFILEHLGYKEPDDVLDFVQKANSTSMNFQKFIAFAKNLHKDKNSNGYEGIIITDEVLANIHQMIQD</sequence>
<accession>A0A923SF59</accession>
<protein>
    <submittedName>
        <fullName evidence="1">Uncharacterized protein</fullName>
    </submittedName>
</protein>
<organism evidence="1 2">
    <name type="scientific">Flavobacterium muglaense</name>
    <dbReference type="NCBI Taxonomy" id="2764716"/>
    <lineage>
        <taxon>Bacteria</taxon>
        <taxon>Pseudomonadati</taxon>
        <taxon>Bacteroidota</taxon>
        <taxon>Flavobacteriia</taxon>
        <taxon>Flavobacteriales</taxon>
        <taxon>Flavobacteriaceae</taxon>
        <taxon>Flavobacterium</taxon>
    </lineage>
</organism>
<evidence type="ECO:0000313" key="1">
    <source>
        <dbReference type="EMBL" id="MBC5844120.1"/>
    </source>
</evidence>
<name>A0A923SF59_9FLAO</name>